<sequence>MKKKAKINYLIKDMSTEMQEYIKNLPTESLNEYKNAEEIKRALTEGKKEYKKGKLLTKL</sequence>
<evidence type="ECO:0000313" key="2">
    <source>
        <dbReference type="Proteomes" id="UP000178820"/>
    </source>
</evidence>
<accession>A0A1G2I3K3</accession>
<organism evidence="1 2">
    <name type="scientific">Candidatus Staskawiczbacteria bacterium RIFCSPHIGHO2_02_FULL_42_22</name>
    <dbReference type="NCBI Taxonomy" id="1802207"/>
    <lineage>
        <taxon>Bacteria</taxon>
        <taxon>Candidatus Staskawicziibacteriota</taxon>
    </lineage>
</organism>
<dbReference type="STRING" id="1802207.A3D44_00935"/>
<evidence type="ECO:0000313" key="1">
    <source>
        <dbReference type="EMBL" id="OGZ69237.1"/>
    </source>
</evidence>
<reference evidence="1 2" key="1">
    <citation type="journal article" date="2016" name="Nat. Commun.">
        <title>Thousands of microbial genomes shed light on interconnected biogeochemical processes in an aquifer system.</title>
        <authorList>
            <person name="Anantharaman K."/>
            <person name="Brown C.T."/>
            <person name="Hug L.A."/>
            <person name="Sharon I."/>
            <person name="Castelle C.J."/>
            <person name="Probst A.J."/>
            <person name="Thomas B.C."/>
            <person name="Singh A."/>
            <person name="Wilkins M.J."/>
            <person name="Karaoz U."/>
            <person name="Brodie E.L."/>
            <person name="Williams K.H."/>
            <person name="Hubbard S.S."/>
            <person name="Banfield J.F."/>
        </authorList>
    </citation>
    <scope>NUCLEOTIDE SEQUENCE [LARGE SCALE GENOMIC DNA]</scope>
</reference>
<protein>
    <submittedName>
        <fullName evidence="1">Uncharacterized protein</fullName>
    </submittedName>
</protein>
<comment type="caution">
    <text evidence="1">The sequence shown here is derived from an EMBL/GenBank/DDBJ whole genome shotgun (WGS) entry which is preliminary data.</text>
</comment>
<dbReference type="EMBL" id="MHOT01000013">
    <property type="protein sequence ID" value="OGZ69237.1"/>
    <property type="molecule type" value="Genomic_DNA"/>
</dbReference>
<dbReference type="Proteomes" id="UP000178820">
    <property type="component" value="Unassembled WGS sequence"/>
</dbReference>
<gene>
    <name evidence="1" type="ORF">A3D44_00935</name>
</gene>
<dbReference type="AlphaFoldDB" id="A0A1G2I3K3"/>
<proteinExistence type="predicted"/>
<name>A0A1G2I3K3_9BACT</name>